<dbReference type="AlphaFoldDB" id="A0A975FXJ8"/>
<dbReference type="EMBL" id="CP073078">
    <property type="protein sequence ID" value="QUD87130.1"/>
    <property type="molecule type" value="Genomic_DNA"/>
</dbReference>
<dbReference type="InterPro" id="IPR029033">
    <property type="entry name" value="His_PPase_superfam"/>
</dbReference>
<feature type="binding site" evidence="2">
    <location>
        <begin position="6"/>
        <end position="13"/>
    </location>
    <ligand>
        <name>substrate</name>
    </ligand>
</feature>
<sequence length="195" mass="21060">MIYLVRHGRTTYNNEGRFQGGLDSPLTALGLEQASANGRLLKRLIGSPEGWRIQASPLGRTIHTARLLCAELGPGVGFETDARLAEVRLGEWEALTDEEIESASPGARAGTTRYDFFFRAPGGETYEAFAARLGDWLAEAQADAKPRIAISHGVAGRVLRGLYLGLEPAEALRQEAPQDAVFRLADGRVEKIAAG</sequence>
<dbReference type="CDD" id="cd07067">
    <property type="entry name" value="HP_PGM_like"/>
    <property type="match status" value="1"/>
</dbReference>
<evidence type="ECO:0000313" key="3">
    <source>
        <dbReference type="EMBL" id="QUD87130.1"/>
    </source>
</evidence>
<dbReference type="GO" id="GO:0005737">
    <property type="term" value="C:cytoplasm"/>
    <property type="evidence" value="ECO:0007669"/>
    <property type="project" value="TreeGrafter"/>
</dbReference>
<dbReference type="InterPro" id="IPR050275">
    <property type="entry name" value="PGM_Phosphatase"/>
</dbReference>
<dbReference type="Gene3D" id="3.40.50.1240">
    <property type="entry name" value="Phosphoglycerate mutase-like"/>
    <property type="match status" value="1"/>
</dbReference>
<dbReference type="InterPro" id="IPR013078">
    <property type="entry name" value="His_Pase_superF_clade-1"/>
</dbReference>
<dbReference type="KEGG" id="caul:KCG34_19000"/>
<dbReference type="PANTHER" id="PTHR48100:SF1">
    <property type="entry name" value="HISTIDINE PHOSPHATASE FAMILY PROTEIN-RELATED"/>
    <property type="match status" value="1"/>
</dbReference>
<dbReference type="PIRSF" id="PIRSF000709">
    <property type="entry name" value="6PFK_2-Ptase"/>
    <property type="match status" value="1"/>
</dbReference>
<dbReference type="RefSeq" id="WP_211937182.1">
    <property type="nucleotide sequence ID" value="NZ_CP073078.1"/>
</dbReference>
<dbReference type="PANTHER" id="PTHR48100">
    <property type="entry name" value="BROAD-SPECIFICITY PHOSPHATASE YOR283W-RELATED"/>
    <property type="match status" value="1"/>
</dbReference>
<dbReference type="Pfam" id="PF00300">
    <property type="entry name" value="His_Phos_1"/>
    <property type="match status" value="1"/>
</dbReference>
<dbReference type="SMART" id="SM00855">
    <property type="entry name" value="PGAM"/>
    <property type="match status" value="1"/>
</dbReference>
<feature type="active site" description="Proton donor/acceptor" evidence="1">
    <location>
        <position position="86"/>
    </location>
</feature>
<name>A0A975FXJ8_9CAUL</name>
<accession>A0A975FXJ8</accession>
<protein>
    <submittedName>
        <fullName evidence="3">Histidine phosphatase family protein</fullName>
    </submittedName>
</protein>
<evidence type="ECO:0000313" key="4">
    <source>
        <dbReference type="Proteomes" id="UP000676409"/>
    </source>
</evidence>
<dbReference type="Proteomes" id="UP000676409">
    <property type="component" value="Chromosome"/>
</dbReference>
<dbReference type="GO" id="GO:0016791">
    <property type="term" value="F:phosphatase activity"/>
    <property type="evidence" value="ECO:0007669"/>
    <property type="project" value="TreeGrafter"/>
</dbReference>
<dbReference type="SUPFAM" id="SSF53254">
    <property type="entry name" value="Phosphoglycerate mutase-like"/>
    <property type="match status" value="1"/>
</dbReference>
<organism evidence="3 4">
    <name type="scientific">Phenylobacterium montanum</name>
    <dbReference type="NCBI Taxonomy" id="2823693"/>
    <lineage>
        <taxon>Bacteria</taxon>
        <taxon>Pseudomonadati</taxon>
        <taxon>Pseudomonadota</taxon>
        <taxon>Alphaproteobacteria</taxon>
        <taxon>Caulobacterales</taxon>
        <taxon>Caulobacteraceae</taxon>
        <taxon>Phenylobacterium</taxon>
    </lineage>
</organism>
<feature type="binding site" evidence="2">
    <location>
        <position position="60"/>
    </location>
    <ligand>
        <name>substrate</name>
    </ligand>
</feature>
<feature type="active site" description="Tele-phosphohistidine intermediate" evidence="1">
    <location>
        <position position="7"/>
    </location>
</feature>
<proteinExistence type="predicted"/>
<keyword evidence="4" id="KW-1185">Reference proteome</keyword>
<gene>
    <name evidence="3" type="ORF">KCG34_19000</name>
</gene>
<evidence type="ECO:0000256" key="2">
    <source>
        <dbReference type="PIRSR" id="PIRSR613078-2"/>
    </source>
</evidence>
<evidence type="ECO:0000256" key="1">
    <source>
        <dbReference type="PIRSR" id="PIRSR613078-1"/>
    </source>
</evidence>
<reference evidence="3" key="1">
    <citation type="submission" date="2021-04" db="EMBL/GenBank/DDBJ databases">
        <title>The complete genome sequence of Caulobacter sp. S6.</title>
        <authorList>
            <person name="Tang Y."/>
            <person name="Ouyang W."/>
            <person name="Liu Q."/>
            <person name="Huang B."/>
            <person name="Guo Z."/>
            <person name="Lei P."/>
        </authorList>
    </citation>
    <scope>NUCLEOTIDE SEQUENCE</scope>
    <source>
        <strain evidence="3">S6</strain>
    </source>
</reference>